<sequence>MERKKIVLWLFPLSMLIATAAYAGQREGGDQVGWNSDWEVEQADESGDDLQRQQQPSRSRALLVQKRANPMVPVQQAIEGENPWWYRKNIAMQRQPTCPSQPICPSHCSQPYLVDRQPNSAPHEPPKWLIEPVPSKTPWFTK</sequence>
<comment type="caution">
    <text evidence="3">The sequence shown here is derived from an EMBL/GenBank/DDBJ whole genome shotgun (WGS) entry which is preliminary data.</text>
</comment>
<feature type="region of interest" description="Disordered" evidence="1">
    <location>
        <begin position="115"/>
        <end position="142"/>
    </location>
</feature>
<proteinExistence type="predicted"/>
<dbReference type="Proteomes" id="UP000722121">
    <property type="component" value="Unassembled WGS sequence"/>
</dbReference>
<feature type="chain" id="PRO_5045481079" description="Secreted protein" evidence="2">
    <location>
        <begin position="24"/>
        <end position="142"/>
    </location>
</feature>
<evidence type="ECO:0008006" key="5">
    <source>
        <dbReference type="Google" id="ProtNLM"/>
    </source>
</evidence>
<gene>
    <name evidence="3" type="ORF">JYU14_04610</name>
</gene>
<evidence type="ECO:0000313" key="3">
    <source>
        <dbReference type="EMBL" id="MBN4067346.1"/>
    </source>
</evidence>
<reference evidence="3 4" key="1">
    <citation type="submission" date="2021-02" db="EMBL/GenBank/DDBJ databases">
        <title>Activity-based single-cell genomes from oceanic crustal fluid captures similar information to metagenomic and metatranscriptomic surveys with orders of magnitude less sampling.</title>
        <authorList>
            <person name="D'Angelo T.S."/>
            <person name="Orcutt B.N."/>
        </authorList>
    </citation>
    <scope>NUCLEOTIDE SEQUENCE [LARGE SCALE GENOMIC DNA]</scope>
    <source>
        <strain evidence="3">AH-315-G07</strain>
    </source>
</reference>
<protein>
    <recommendedName>
        <fullName evidence="5">Secreted protein</fullName>
    </recommendedName>
</protein>
<feature type="signal peptide" evidence="2">
    <location>
        <begin position="1"/>
        <end position="23"/>
    </location>
</feature>
<evidence type="ECO:0000313" key="4">
    <source>
        <dbReference type="Proteomes" id="UP000722121"/>
    </source>
</evidence>
<keyword evidence="2" id="KW-0732">Signal</keyword>
<evidence type="ECO:0000256" key="1">
    <source>
        <dbReference type="SAM" id="MobiDB-lite"/>
    </source>
</evidence>
<organism evidence="3 4">
    <name type="scientific">Simkania negevensis</name>
    <dbReference type="NCBI Taxonomy" id="83561"/>
    <lineage>
        <taxon>Bacteria</taxon>
        <taxon>Pseudomonadati</taxon>
        <taxon>Chlamydiota</taxon>
        <taxon>Chlamydiia</taxon>
        <taxon>Parachlamydiales</taxon>
        <taxon>Simkaniaceae</taxon>
        <taxon>Simkania</taxon>
    </lineage>
</organism>
<dbReference type="EMBL" id="JAFITR010000117">
    <property type="protein sequence ID" value="MBN4067346.1"/>
    <property type="molecule type" value="Genomic_DNA"/>
</dbReference>
<keyword evidence="4" id="KW-1185">Reference proteome</keyword>
<accession>A0ABS3ARJ1</accession>
<evidence type="ECO:0000256" key="2">
    <source>
        <dbReference type="SAM" id="SignalP"/>
    </source>
</evidence>
<name>A0ABS3ARJ1_9BACT</name>